<name>A0AAE4YA83_9RHOB</name>
<evidence type="ECO:0000256" key="1">
    <source>
        <dbReference type="ARBA" id="ARBA00022670"/>
    </source>
</evidence>
<keyword evidence="3" id="KW-0378">Hydrolase</keyword>
<dbReference type="EMBL" id="JAABNR010000014">
    <property type="protein sequence ID" value="NBZ88887.1"/>
    <property type="molecule type" value="Genomic_DNA"/>
</dbReference>
<keyword evidence="5" id="KW-0482">Metalloprotease</keyword>
<dbReference type="AlphaFoldDB" id="A0AAE4YA83"/>
<evidence type="ECO:0000256" key="3">
    <source>
        <dbReference type="ARBA" id="ARBA00022801"/>
    </source>
</evidence>
<evidence type="ECO:0000256" key="5">
    <source>
        <dbReference type="ARBA" id="ARBA00023049"/>
    </source>
</evidence>
<dbReference type="Proteomes" id="UP001193501">
    <property type="component" value="Unassembled WGS sequence"/>
</dbReference>
<evidence type="ECO:0000313" key="8">
    <source>
        <dbReference type="Proteomes" id="UP001193501"/>
    </source>
</evidence>
<feature type="domain" description="MPN" evidence="6">
    <location>
        <begin position="45"/>
        <end position="166"/>
    </location>
</feature>
<evidence type="ECO:0000256" key="4">
    <source>
        <dbReference type="ARBA" id="ARBA00022833"/>
    </source>
</evidence>
<gene>
    <name evidence="7" type="primary">radC</name>
    <name evidence="7" type="ORF">GV832_14940</name>
</gene>
<keyword evidence="1" id="KW-0645">Protease</keyword>
<keyword evidence="4" id="KW-0862">Zinc</keyword>
<keyword evidence="8" id="KW-1185">Reference proteome</keyword>
<dbReference type="PROSITE" id="PS01302">
    <property type="entry name" value="UPF0758"/>
    <property type="match status" value="1"/>
</dbReference>
<dbReference type="PANTHER" id="PTHR30471">
    <property type="entry name" value="DNA REPAIR PROTEIN RADC"/>
    <property type="match status" value="1"/>
</dbReference>
<dbReference type="InterPro" id="IPR025657">
    <property type="entry name" value="RadC_JAB"/>
</dbReference>
<dbReference type="SUPFAM" id="SSF102712">
    <property type="entry name" value="JAB1/MPN domain"/>
    <property type="match status" value="1"/>
</dbReference>
<reference evidence="7" key="1">
    <citation type="submission" date="2020-01" db="EMBL/GenBank/DDBJ databases">
        <authorList>
            <person name="Chen W.-M."/>
        </authorList>
    </citation>
    <scope>NUCLEOTIDE SEQUENCE</scope>
    <source>
        <strain evidence="7">CYK-10</strain>
    </source>
</reference>
<dbReference type="CDD" id="cd08071">
    <property type="entry name" value="MPN_DUF2466"/>
    <property type="match status" value="1"/>
</dbReference>
<evidence type="ECO:0000256" key="2">
    <source>
        <dbReference type="ARBA" id="ARBA00022723"/>
    </source>
</evidence>
<accession>A0AAE4YA83</accession>
<comment type="caution">
    <text evidence="7">The sequence shown here is derived from an EMBL/GenBank/DDBJ whole genome shotgun (WGS) entry which is preliminary data.</text>
</comment>
<dbReference type="GO" id="GO:0008237">
    <property type="term" value="F:metallopeptidase activity"/>
    <property type="evidence" value="ECO:0007669"/>
    <property type="project" value="UniProtKB-KW"/>
</dbReference>
<dbReference type="GO" id="GO:0006508">
    <property type="term" value="P:proteolysis"/>
    <property type="evidence" value="ECO:0007669"/>
    <property type="project" value="UniProtKB-KW"/>
</dbReference>
<keyword evidence="2" id="KW-0479">Metal-binding</keyword>
<proteinExistence type="predicted"/>
<dbReference type="Pfam" id="PF04002">
    <property type="entry name" value="RadC"/>
    <property type="match status" value="1"/>
</dbReference>
<organism evidence="7 8">
    <name type="scientific">Stagnihabitans tardus</name>
    <dbReference type="NCBI Taxonomy" id="2699202"/>
    <lineage>
        <taxon>Bacteria</taxon>
        <taxon>Pseudomonadati</taxon>
        <taxon>Pseudomonadota</taxon>
        <taxon>Alphaproteobacteria</taxon>
        <taxon>Rhodobacterales</taxon>
        <taxon>Paracoccaceae</taxon>
        <taxon>Stagnihabitans</taxon>
    </lineage>
</organism>
<dbReference type="InterPro" id="IPR037518">
    <property type="entry name" value="MPN"/>
</dbReference>
<dbReference type="InterPro" id="IPR020891">
    <property type="entry name" value="UPF0758_CS"/>
</dbReference>
<dbReference type="Gene3D" id="3.40.140.10">
    <property type="entry name" value="Cytidine Deaminase, domain 2"/>
    <property type="match status" value="1"/>
</dbReference>
<dbReference type="PROSITE" id="PS50249">
    <property type="entry name" value="MPN"/>
    <property type="match status" value="1"/>
</dbReference>
<evidence type="ECO:0000259" key="6">
    <source>
        <dbReference type="PROSITE" id="PS50249"/>
    </source>
</evidence>
<dbReference type="NCBIfam" id="TIGR00608">
    <property type="entry name" value="radc"/>
    <property type="match status" value="1"/>
</dbReference>
<protein>
    <submittedName>
        <fullName evidence="7">DNA repair protein RadC</fullName>
    </submittedName>
</protein>
<sequence>MTRFSEHSTAFMPRRTGRVELTASEQATIFAAREILSRHINRNPVLTSWTAVMDYCALSVMGEVERFHVLYLDRKNRLISDERLGTGTVDHVPVYPREVVRRALDLNASALILVHNHPSGDPEPSDTDIAMTKEVQKACQALGLVLHDHIIVGAGREVSLRGRGDF</sequence>
<evidence type="ECO:0000313" key="7">
    <source>
        <dbReference type="EMBL" id="NBZ88887.1"/>
    </source>
</evidence>
<dbReference type="InterPro" id="IPR001405">
    <property type="entry name" value="UPF0758"/>
</dbReference>
<dbReference type="GO" id="GO:0046872">
    <property type="term" value="F:metal ion binding"/>
    <property type="evidence" value="ECO:0007669"/>
    <property type="project" value="UniProtKB-KW"/>
</dbReference>
<dbReference type="PANTHER" id="PTHR30471:SF3">
    <property type="entry name" value="UPF0758 PROTEIN YEES-RELATED"/>
    <property type="match status" value="1"/>
</dbReference>